<gene>
    <name evidence="1" type="ORF">DIT97_04055</name>
</gene>
<organism evidence="1 2">
    <name type="scientific">Gimesia maris</name>
    <dbReference type="NCBI Taxonomy" id="122"/>
    <lineage>
        <taxon>Bacteria</taxon>
        <taxon>Pseudomonadati</taxon>
        <taxon>Planctomycetota</taxon>
        <taxon>Planctomycetia</taxon>
        <taxon>Planctomycetales</taxon>
        <taxon>Planctomycetaceae</taxon>
        <taxon>Gimesia</taxon>
    </lineage>
</organism>
<reference evidence="1 2" key="1">
    <citation type="journal article" date="2018" name="Nat. Biotechnol.">
        <title>A standardized bacterial taxonomy based on genome phylogeny substantially revises the tree of life.</title>
        <authorList>
            <person name="Parks D.H."/>
            <person name="Chuvochina M."/>
            <person name="Waite D.W."/>
            <person name="Rinke C."/>
            <person name="Skarshewski A."/>
            <person name="Chaumeil P.A."/>
            <person name="Hugenholtz P."/>
        </authorList>
    </citation>
    <scope>NUCLEOTIDE SEQUENCE [LARGE SCALE GENOMIC DNA]</scope>
    <source>
        <strain evidence="1">UBA9375</strain>
    </source>
</reference>
<evidence type="ECO:0000313" key="2">
    <source>
        <dbReference type="Proteomes" id="UP000263642"/>
    </source>
</evidence>
<proteinExistence type="predicted"/>
<evidence type="ECO:0000313" key="1">
    <source>
        <dbReference type="EMBL" id="HCO22259.1"/>
    </source>
</evidence>
<dbReference type="AlphaFoldDB" id="A0A3D3R0J2"/>
<accession>A0A3D3R0J2</accession>
<protein>
    <submittedName>
        <fullName evidence="1">Uncharacterized protein</fullName>
    </submittedName>
</protein>
<comment type="caution">
    <text evidence="1">The sequence shown here is derived from an EMBL/GenBank/DDBJ whole genome shotgun (WGS) entry which is preliminary data.</text>
</comment>
<name>A0A3D3R0J2_9PLAN</name>
<dbReference type="Proteomes" id="UP000263642">
    <property type="component" value="Unassembled WGS sequence"/>
</dbReference>
<sequence>MRVLNVMYSKSISMLFIAVALFFNSELRADKPIGINAYSGQWAYVRDPSKTMYVIDNVDGQIVIDSLHKDQIVSNIKLNTHSLSFLRTSSEVNPQTGTPDTINVILIPDGRSNVNMFEVTFMESEELQLTADTKIINLMSRVKNGNDQNKENTVVSKEQSKRALENIYTKQWDFPKLLCTDGKVSLQIVAMKNNAHAIFKYREKKVQVPAKINNNTVTITIDPGKSDDLMQIPVFRDGSKYHLQLIPLYGDKDDLIIKACLIDADRTVCSYLMAPSMTK</sequence>
<dbReference type="EMBL" id="DQAY01000024">
    <property type="protein sequence ID" value="HCO22259.1"/>
    <property type="molecule type" value="Genomic_DNA"/>
</dbReference>